<dbReference type="RefSeq" id="WP_080523861.1">
    <property type="nucleotide sequence ID" value="NZ_LPUF01000003.1"/>
</dbReference>
<dbReference type="AlphaFoldDB" id="A0A1V8M2B0"/>
<comment type="caution">
    <text evidence="1">The sequence shown here is derived from an EMBL/GenBank/DDBJ whole genome shotgun (WGS) entry which is preliminary data.</text>
</comment>
<organism evidence="1 2">
    <name type="scientific">Methyloprofundus sedimenti</name>
    <dbReference type="NCBI Taxonomy" id="1420851"/>
    <lineage>
        <taxon>Bacteria</taxon>
        <taxon>Pseudomonadati</taxon>
        <taxon>Pseudomonadota</taxon>
        <taxon>Gammaproteobacteria</taxon>
        <taxon>Methylococcales</taxon>
        <taxon>Methylococcaceae</taxon>
        <taxon>Methyloprofundus</taxon>
    </lineage>
</organism>
<protein>
    <submittedName>
        <fullName evidence="1">Uncharacterized protein</fullName>
    </submittedName>
</protein>
<keyword evidence="2" id="KW-1185">Reference proteome</keyword>
<sequence length="116" mass="13443">MTETVKNIWRLDKDPTIKSILILLQHEVGPDNFMLLNESELNEKAVRIIYPSTQRDLSAYIYSYAQRIDHYGLDLEFPYLIEAAANDQSIRLDNLTAEEVIEKVIEHLQIKVPNSV</sequence>
<proteinExistence type="predicted"/>
<reference evidence="1 2" key="1">
    <citation type="submission" date="2015-12" db="EMBL/GenBank/DDBJ databases">
        <authorList>
            <person name="Shamseldin A."/>
            <person name="Moawad H."/>
            <person name="Abd El-Rahim W.M."/>
            <person name="Sadowsky M.J."/>
        </authorList>
    </citation>
    <scope>NUCLEOTIDE SEQUENCE [LARGE SCALE GENOMIC DNA]</scope>
    <source>
        <strain evidence="1 2">WF1</strain>
    </source>
</reference>
<dbReference type="OrthoDB" id="5569134at2"/>
<dbReference type="EMBL" id="LPUF01000003">
    <property type="protein sequence ID" value="OQK15626.1"/>
    <property type="molecule type" value="Genomic_DNA"/>
</dbReference>
<dbReference type="Proteomes" id="UP000191980">
    <property type="component" value="Unassembled WGS sequence"/>
</dbReference>
<evidence type="ECO:0000313" key="1">
    <source>
        <dbReference type="EMBL" id="OQK15626.1"/>
    </source>
</evidence>
<accession>A0A1V8M2B0</accession>
<gene>
    <name evidence="1" type="ORF">AU255_15495</name>
</gene>
<dbReference type="STRING" id="1420851.AU255_15495"/>
<evidence type="ECO:0000313" key="2">
    <source>
        <dbReference type="Proteomes" id="UP000191980"/>
    </source>
</evidence>
<name>A0A1V8M2B0_9GAMM</name>